<feature type="transmembrane region" description="Helical" evidence="7">
    <location>
        <begin position="253"/>
        <end position="272"/>
    </location>
</feature>
<keyword evidence="10" id="KW-1185">Reference proteome</keyword>
<keyword evidence="3 7" id="KW-1133">Transmembrane helix</keyword>
<proteinExistence type="inferred from homology"/>
<reference evidence="9" key="1">
    <citation type="submission" date="2022-11" db="EMBL/GenBank/DDBJ databases">
        <authorList>
            <person name="Petersen C."/>
        </authorList>
    </citation>
    <scope>NUCLEOTIDE SEQUENCE</scope>
    <source>
        <strain evidence="9">IBT 23319</strain>
    </source>
</reference>
<dbReference type="InterPro" id="IPR049326">
    <property type="entry name" value="Rhodopsin_dom_fungi"/>
</dbReference>
<feature type="transmembrane region" description="Helical" evidence="7">
    <location>
        <begin position="129"/>
        <end position="152"/>
    </location>
</feature>
<feature type="transmembrane region" description="Helical" evidence="7">
    <location>
        <begin position="210"/>
        <end position="233"/>
    </location>
</feature>
<evidence type="ECO:0000256" key="1">
    <source>
        <dbReference type="ARBA" id="ARBA00004141"/>
    </source>
</evidence>
<dbReference type="Pfam" id="PF20684">
    <property type="entry name" value="Fung_rhodopsin"/>
    <property type="match status" value="1"/>
</dbReference>
<evidence type="ECO:0000313" key="9">
    <source>
        <dbReference type="EMBL" id="KAJ5242418.1"/>
    </source>
</evidence>
<evidence type="ECO:0000256" key="6">
    <source>
        <dbReference type="SAM" id="MobiDB-lite"/>
    </source>
</evidence>
<comment type="caution">
    <text evidence="9">The sequence shown here is derived from an EMBL/GenBank/DDBJ whole genome shotgun (WGS) entry which is preliminary data.</text>
</comment>
<dbReference type="AlphaFoldDB" id="A0A9W9PDL8"/>
<dbReference type="InterPro" id="IPR052337">
    <property type="entry name" value="SAT4-like"/>
</dbReference>
<evidence type="ECO:0000313" key="10">
    <source>
        <dbReference type="Proteomes" id="UP001147733"/>
    </source>
</evidence>
<feature type="transmembrane region" description="Helical" evidence="7">
    <location>
        <begin position="96"/>
        <end position="117"/>
    </location>
</feature>
<feature type="transmembrane region" description="Helical" evidence="7">
    <location>
        <begin position="59"/>
        <end position="76"/>
    </location>
</feature>
<accession>A0A9W9PDL8</accession>
<feature type="transmembrane region" description="Helical" evidence="7">
    <location>
        <begin position="20"/>
        <end position="38"/>
    </location>
</feature>
<dbReference type="PANTHER" id="PTHR33048">
    <property type="entry name" value="PTH11-LIKE INTEGRAL MEMBRANE PROTEIN (AFU_ORTHOLOGUE AFUA_5G11245)"/>
    <property type="match status" value="1"/>
</dbReference>
<feature type="domain" description="Rhodopsin" evidence="8">
    <location>
        <begin position="38"/>
        <end position="272"/>
    </location>
</feature>
<dbReference type="OrthoDB" id="5342292at2759"/>
<comment type="subcellular location">
    <subcellularLocation>
        <location evidence="1">Membrane</location>
        <topology evidence="1">Multi-pass membrane protein</topology>
    </subcellularLocation>
</comment>
<evidence type="ECO:0000259" key="8">
    <source>
        <dbReference type="Pfam" id="PF20684"/>
    </source>
</evidence>
<sequence>MALLPREPGDVDIDRSLQNWNYACQSLCIIFMTLFFGLRVYTRFFILNGFGKEDWASKFLGVCYSIIGLIMGHYGGGLHLDDVPTENLIPFLKTVYVTMVMYGPTAYITKFCLLWIMTRVFSPFRKAVIFIYVFMGVMLAYYIPAVIVKIRLCNPISKFWNDDIEGSCMDQNAIIMADAIISVSSDLIVLLLPLPLTISLQMPAKKKMRVIAILGAGGLAVASSIIRLVMTVVNAGSKDTTLAFMRVNMLGNAEVSIGVICTCLPALSALMMKIYHEYSSNKATTHPSDYKLDTLRNQSKTQRSTKQASVRETESDEDVLMFNAQGNPRIETTIHVENERQNSSRTSPFGGIGITRTVDVDVSSSLGHSQA</sequence>
<dbReference type="Proteomes" id="UP001147733">
    <property type="component" value="Unassembled WGS sequence"/>
</dbReference>
<gene>
    <name evidence="9" type="ORF">N7469_000745</name>
</gene>
<feature type="region of interest" description="Disordered" evidence="6">
    <location>
        <begin position="298"/>
        <end position="318"/>
    </location>
</feature>
<comment type="similarity">
    <text evidence="5">Belongs to the SAT4 family.</text>
</comment>
<dbReference type="PANTHER" id="PTHR33048:SF159">
    <property type="entry name" value="MEMBRANE PROTEIN, PUTATIVE (AFU_ORTHOLOGUE AFUA_5G02860)-RELATED"/>
    <property type="match status" value="1"/>
</dbReference>
<feature type="compositionally biased region" description="Polar residues" evidence="6">
    <location>
        <begin position="298"/>
        <end position="310"/>
    </location>
</feature>
<evidence type="ECO:0000256" key="2">
    <source>
        <dbReference type="ARBA" id="ARBA00022692"/>
    </source>
</evidence>
<keyword evidence="4 7" id="KW-0472">Membrane</keyword>
<dbReference type="GeneID" id="81378832"/>
<dbReference type="EMBL" id="JAPQKT010000001">
    <property type="protein sequence ID" value="KAJ5242418.1"/>
    <property type="molecule type" value="Genomic_DNA"/>
</dbReference>
<evidence type="ECO:0000256" key="4">
    <source>
        <dbReference type="ARBA" id="ARBA00023136"/>
    </source>
</evidence>
<dbReference type="GO" id="GO:0016020">
    <property type="term" value="C:membrane"/>
    <property type="evidence" value="ECO:0007669"/>
    <property type="project" value="UniProtKB-SubCell"/>
</dbReference>
<feature type="transmembrane region" description="Helical" evidence="7">
    <location>
        <begin position="172"/>
        <end position="198"/>
    </location>
</feature>
<evidence type="ECO:0000256" key="3">
    <source>
        <dbReference type="ARBA" id="ARBA00022989"/>
    </source>
</evidence>
<evidence type="ECO:0000256" key="5">
    <source>
        <dbReference type="ARBA" id="ARBA00038359"/>
    </source>
</evidence>
<protein>
    <recommendedName>
        <fullName evidence="8">Rhodopsin domain-containing protein</fullName>
    </recommendedName>
</protein>
<evidence type="ECO:0000256" key="7">
    <source>
        <dbReference type="SAM" id="Phobius"/>
    </source>
</evidence>
<dbReference type="RefSeq" id="XP_056505422.1">
    <property type="nucleotide sequence ID" value="XM_056639665.1"/>
</dbReference>
<organism evidence="9 10">
    <name type="scientific">Penicillium citrinum</name>
    <dbReference type="NCBI Taxonomy" id="5077"/>
    <lineage>
        <taxon>Eukaryota</taxon>
        <taxon>Fungi</taxon>
        <taxon>Dikarya</taxon>
        <taxon>Ascomycota</taxon>
        <taxon>Pezizomycotina</taxon>
        <taxon>Eurotiomycetes</taxon>
        <taxon>Eurotiomycetidae</taxon>
        <taxon>Eurotiales</taxon>
        <taxon>Aspergillaceae</taxon>
        <taxon>Penicillium</taxon>
    </lineage>
</organism>
<name>A0A9W9PDL8_PENCI</name>
<reference evidence="9" key="2">
    <citation type="journal article" date="2023" name="IMA Fungus">
        <title>Comparative genomic study of the Penicillium genus elucidates a diverse pangenome and 15 lateral gene transfer events.</title>
        <authorList>
            <person name="Petersen C."/>
            <person name="Sorensen T."/>
            <person name="Nielsen M.R."/>
            <person name="Sondergaard T.E."/>
            <person name="Sorensen J.L."/>
            <person name="Fitzpatrick D.A."/>
            <person name="Frisvad J.C."/>
            <person name="Nielsen K.L."/>
        </authorList>
    </citation>
    <scope>NUCLEOTIDE SEQUENCE</scope>
    <source>
        <strain evidence="9">IBT 23319</strain>
    </source>
</reference>
<keyword evidence="2 7" id="KW-0812">Transmembrane</keyword>